<feature type="domain" description="Kinesin motor" evidence="10">
    <location>
        <begin position="464"/>
        <end position="793"/>
    </location>
</feature>
<dbReference type="InterPro" id="IPR036961">
    <property type="entry name" value="Kinesin_motor_dom_sf"/>
</dbReference>
<sequence length="1077" mass="120241">MGDFEWRPQDQTQTHCERSETSGMEIINETSTTMIDGRSMLGFSLTSPDLVCVGSPDIPNHRYQESPDYFKDERIVVSLENGIEGSEIRDSFKASSSKIKDLCTEASFELVAPQPLLDQENPTKLSTTVTIGINVGSSASVGSEGGLRFLEDGNFSGGDTIRTEDPVIGDEQGLMSLYQTARYGNFSYLFENLQSGNYTVDLHFAEIVFTDGPPGMRVFDVFLQEQKVISCLDIYAKVGGNVALVISDLKTHVYGEDGLCIRFEGVNGSPIISGIFIRRDYSESSGEVKLSEEVGFMHTPLNENGNFSSDFERLQMENALQKKELSDTKRVLEELKKENELKGRECQEAWKSLSDLQNELMRKSMHVGSLAFAIEGQVKEKSKWFSSLRDLTRKLKILKMDHLKLSEDASLFKQCLAEMEGVSSTVQSTMNQQNQLHDDIKNKFLQEVKERKELYNKVLELKGNIRVFCRCRPLNTEEIDGGASVTVDFEAAKDGELIVKSNGISRKTFKFDAVFSPEADQSDVFEETAPLAMSVLDGYNVCVFAYGQTGTGKTFTMEGTSEARGVNYRTLEKLFGIIEERKDTYRYEVTVCVLEVYNEQIRDLLSVSPSDSQPGLSSKRLEIKQVGEGGHHVPGLVEARVNNVSEVWEVLRTGSNGRAVGSTNANEHSSRSHCMHCVMVKGENVINGECTKSKLWLVDLAGSERIAKTEVQGERLKETQNINRSLSALGDVISALATRSPHVPFRNSKLTHLLQDSLGGDSKTLMFVQISPNENDLTETLCSLNFASRVRGIELGPAKKQMDKTELFKYKQTVEKLRQDLKSKEFQVKKLEDNNYGLEVKVKERDMKNRNLQDKIKELESQLLVERKLARQHVDSRIAEQHRQETARAPLATKPTTTTDSDEFSFCPLPINESMEDKENNPRTAVNHHLPKRASLCPQKISYPSGPRRNSLIPLPSLLKTTAKLTMPFTPIGAEITCLPEHVACGSPSKEQRNNNKSCKKKIYGVKSPMQTGAVRRVGVNVGTEKVRVSIGSRGRMGQRVFLGGARRGVAKEGQQQKGHKEKERGWNSGTATRNVL</sequence>
<keyword evidence="4 7" id="KW-0067">ATP-binding</keyword>
<evidence type="ECO:0000256" key="6">
    <source>
        <dbReference type="ARBA" id="ARBA00023175"/>
    </source>
</evidence>
<evidence type="ECO:0000256" key="4">
    <source>
        <dbReference type="ARBA" id="ARBA00022840"/>
    </source>
</evidence>
<protein>
    <recommendedName>
        <fullName evidence="10">Kinesin motor domain-containing protein</fullName>
    </recommendedName>
</protein>
<dbReference type="Gene3D" id="3.40.850.10">
    <property type="entry name" value="Kinesin motor domain"/>
    <property type="match status" value="1"/>
</dbReference>
<evidence type="ECO:0000256" key="8">
    <source>
        <dbReference type="SAM" id="Coils"/>
    </source>
</evidence>
<dbReference type="Proteomes" id="UP001632038">
    <property type="component" value="Unassembled WGS sequence"/>
</dbReference>
<dbReference type="Pfam" id="PF00225">
    <property type="entry name" value="Kinesin"/>
    <property type="match status" value="1"/>
</dbReference>
<dbReference type="PRINTS" id="PR00380">
    <property type="entry name" value="KINESINHEAVY"/>
</dbReference>
<gene>
    <name evidence="11" type="ORF">CASFOL_007508</name>
</gene>
<dbReference type="SUPFAM" id="SSF52540">
    <property type="entry name" value="P-loop containing nucleoside triphosphate hydrolases"/>
    <property type="match status" value="1"/>
</dbReference>
<dbReference type="Gene3D" id="2.60.120.430">
    <property type="entry name" value="Galactose-binding lectin"/>
    <property type="match status" value="1"/>
</dbReference>
<dbReference type="GO" id="GO:0005874">
    <property type="term" value="C:microtubule"/>
    <property type="evidence" value="ECO:0007669"/>
    <property type="project" value="UniProtKB-KW"/>
</dbReference>
<organism evidence="11 12">
    <name type="scientific">Castilleja foliolosa</name>
    <dbReference type="NCBI Taxonomy" id="1961234"/>
    <lineage>
        <taxon>Eukaryota</taxon>
        <taxon>Viridiplantae</taxon>
        <taxon>Streptophyta</taxon>
        <taxon>Embryophyta</taxon>
        <taxon>Tracheophyta</taxon>
        <taxon>Spermatophyta</taxon>
        <taxon>Magnoliopsida</taxon>
        <taxon>eudicotyledons</taxon>
        <taxon>Gunneridae</taxon>
        <taxon>Pentapetalae</taxon>
        <taxon>asterids</taxon>
        <taxon>lamiids</taxon>
        <taxon>Lamiales</taxon>
        <taxon>Orobanchaceae</taxon>
        <taxon>Pedicularideae</taxon>
        <taxon>Castillejinae</taxon>
        <taxon>Castilleja</taxon>
    </lineage>
</organism>
<evidence type="ECO:0000256" key="1">
    <source>
        <dbReference type="ARBA" id="ARBA00010899"/>
    </source>
</evidence>
<dbReference type="AlphaFoldDB" id="A0ABD3E9F2"/>
<feature type="coiled-coil region" evidence="8">
    <location>
        <begin position="814"/>
        <end position="869"/>
    </location>
</feature>
<keyword evidence="12" id="KW-1185">Reference proteome</keyword>
<feature type="compositionally biased region" description="Polar residues" evidence="9">
    <location>
        <begin position="1068"/>
        <end position="1077"/>
    </location>
</feature>
<feature type="binding site" evidence="7">
    <location>
        <begin position="547"/>
        <end position="554"/>
    </location>
    <ligand>
        <name>ATP</name>
        <dbReference type="ChEBI" id="CHEBI:30616"/>
    </ligand>
</feature>
<keyword evidence="6 7" id="KW-0505">Motor protein</keyword>
<dbReference type="InterPro" id="IPR027640">
    <property type="entry name" value="Kinesin-like_fam"/>
</dbReference>
<dbReference type="GO" id="GO:0003774">
    <property type="term" value="F:cytoskeletal motor activity"/>
    <property type="evidence" value="ECO:0007669"/>
    <property type="project" value="UniProtKB-UniRule"/>
</dbReference>
<dbReference type="CDD" id="cd01366">
    <property type="entry name" value="KISc_C_terminal"/>
    <property type="match status" value="1"/>
</dbReference>
<dbReference type="PROSITE" id="PS00411">
    <property type="entry name" value="KINESIN_MOTOR_1"/>
    <property type="match status" value="1"/>
</dbReference>
<keyword evidence="3 7" id="KW-0547">Nucleotide-binding</keyword>
<dbReference type="PANTHER" id="PTHR47972:SF35">
    <property type="entry name" value="KINESIN-LIKE PROTEIN KIN-14Q"/>
    <property type="match status" value="1"/>
</dbReference>
<dbReference type="InterPro" id="IPR027417">
    <property type="entry name" value="P-loop_NTPase"/>
</dbReference>
<comment type="caution">
    <text evidence="11">The sequence shown here is derived from an EMBL/GenBank/DDBJ whole genome shotgun (WGS) entry which is preliminary data.</text>
</comment>
<evidence type="ECO:0000256" key="9">
    <source>
        <dbReference type="SAM" id="MobiDB-lite"/>
    </source>
</evidence>
<dbReference type="InterPro" id="IPR021720">
    <property type="entry name" value="Malectin_dom"/>
</dbReference>
<keyword evidence="5 8" id="KW-0175">Coiled coil</keyword>
<evidence type="ECO:0000313" key="11">
    <source>
        <dbReference type="EMBL" id="KAL3651105.1"/>
    </source>
</evidence>
<dbReference type="InterPro" id="IPR019821">
    <property type="entry name" value="Kinesin_motor_CS"/>
</dbReference>
<dbReference type="PANTHER" id="PTHR47972">
    <property type="entry name" value="KINESIN-LIKE PROTEIN KLP-3"/>
    <property type="match status" value="1"/>
</dbReference>
<dbReference type="EMBL" id="JAVIJP010000007">
    <property type="protein sequence ID" value="KAL3651105.1"/>
    <property type="molecule type" value="Genomic_DNA"/>
</dbReference>
<keyword evidence="2" id="KW-0493">Microtubule</keyword>
<feature type="region of interest" description="Disordered" evidence="9">
    <location>
        <begin position="1047"/>
        <end position="1077"/>
    </location>
</feature>
<evidence type="ECO:0000256" key="7">
    <source>
        <dbReference type="PROSITE-ProRule" id="PRU00283"/>
    </source>
</evidence>
<reference evidence="12" key="1">
    <citation type="journal article" date="2024" name="IScience">
        <title>Strigolactones Initiate the Formation of Haustorium-like Structures in Castilleja.</title>
        <authorList>
            <person name="Buerger M."/>
            <person name="Peterson D."/>
            <person name="Chory J."/>
        </authorList>
    </citation>
    <scope>NUCLEOTIDE SEQUENCE [LARGE SCALE GENOMIC DNA]</scope>
</reference>
<dbReference type="Pfam" id="PF11721">
    <property type="entry name" value="Malectin"/>
    <property type="match status" value="1"/>
</dbReference>
<dbReference type="InterPro" id="IPR001752">
    <property type="entry name" value="Kinesin_motor_dom"/>
</dbReference>
<dbReference type="SMART" id="SM00129">
    <property type="entry name" value="KISc"/>
    <property type="match status" value="1"/>
</dbReference>
<evidence type="ECO:0000256" key="2">
    <source>
        <dbReference type="ARBA" id="ARBA00022701"/>
    </source>
</evidence>
<name>A0ABD3E9F2_9LAMI</name>
<evidence type="ECO:0000256" key="3">
    <source>
        <dbReference type="ARBA" id="ARBA00022741"/>
    </source>
</evidence>
<feature type="region of interest" description="Disordered" evidence="9">
    <location>
        <begin position="1"/>
        <end position="20"/>
    </location>
</feature>
<evidence type="ECO:0000259" key="10">
    <source>
        <dbReference type="PROSITE" id="PS50067"/>
    </source>
</evidence>
<feature type="coiled-coil region" evidence="8">
    <location>
        <begin position="318"/>
        <end position="345"/>
    </location>
</feature>
<dbReference type="PROSITE" id="PS50067">
    <property type="entry name" value="KINESIN_MOTOR_2"/>
    <property type="match status" value="1"/>
</dbReference>
<proteinExistence type="inferred from homology"/>
<dbReference type="GO" id="GO:0005524">
    <property type="term" value="F:ATP binding"/>
    <property type="evidence" value="ECO:0007669"/>
    <property type="project" value="UniProtKB-UniRule"/>
</dbReference>
<evidence type="ECO:0000256" key="5">
    <source>
        <dbReference type="ARBA" id="ARBA00023054"/>
    </source>
</evidence>
<evidence type="ECO:0000313" key="12">
    <source>
        <dbReference type="Proteomes" id="UP001632038"/>
    </source>
</evidence>
<accession>A0ABD3E9F2</accession>
<dbReference type="FunFam" id="3.40.850.10:FF:000057">
    <property type="entry name" value="kinesin-like protein KIN-14R"/>
    <property type="match status" value="1"/>
</dbReference>
<comment type="similarity">
    <text evidence="1">Belongs to the TRAFAC class myosin-kinesin ATPase superfamily. Kinesin family. KIN-14 subfamily.</text>
</comment>